<dbReference type="GO" id="GO:0030145">
    <property type="term" value="F:manganese ion binding"/>
    <property type="evidence" value="ECO:0007669"/>
    <property type="project" value="UniProtKB-UniRule"/>
</dbReference>
<evidence type="ECO:0000256" key="15">
    <source>
        <dbReference type="PROSITE-ProRule" id="PRU01319"/>
    </source>
</evidence>
<protein>
    <recommendedName>
        <fullName evidence="7 14">Ribonuclease HII</fullName>
        <shortName evidence="14">RNase HII</shortName>
        <ecNumber evidence="6 14">3.1.26.4</ecNumber>
    </recommendedName>
</protein>
<dbReference type="GO" id="GO:0003723">
    <property type="term" value="F:RNA binding"/>
    <property type="evidence" value="ECO:0007669"/>
    <property type="project" value="UniProtKB-UniRule"/>
</dbReference>
<feature type="binding site" evidence="14 15">
    <location>
        <position position="103"/>
    </location>
    <ligand>
        <name>a divalent metal cation</name>
        <dbReference type="ChEBI" id="CHEBI:60240"/>
    </ligand>
</feature>
<evidence type="ECO:0000313" key="20">
    <source>
        <dbReference type="Proteomes" id="UP000240206"/>
    </source>
</evidence>
<dbReference type="EMBL" id="PXVC01000001">
    <property type="protein sequence ID" value="PSI02944.1"/>
    <property type="molecule type" value="Genomic_DNA"/>
</dbReference>
<evidence type="ECO:0000256" key="8">
    <source>
        <dbReference type="ARBA" id="ARBA00022490"/>
    </source>
</evidence>
<feature type="region of interest" description="Disordered" evidence="17">
    <location>
        <begin position="182"/>
        <end position="201"/>
    </location>
</feature>
<dbReference type="AlphaFoldDB" id="A0A2P7EIA7"/>
<comment type="caution">
    <text evidence="19">The sequence shown here is derived from an EMBL/GenBank/DDBJ whole genome shotgun (WGS) entry which is preliminary data.</text>
</comment>
<evidence type="ECO:0000256" key="5">
    <source>
        <dbReference type="ARBA" id="ARBA00007383"/>
    </source>
</evidence>
<comment type="function">
    <text evidence="3 14 16">Endonuclease that specifically degrades the RNA of RNA-DNA hybrids.</text>
</comment>
<dbReference type="HAMAP" id="MF_00052_B">
    <property type="entry name" value="RNase_HII_B"/>
    <property type="match status" value="1"/>
</dbReference>
<dbReference type="PANTHER" id="PTHR10954">
    <property type="entry name" value="RIBONUCLEASE H2 SUBUNIT A"/>
    <property type="match status" value="1"/>
</dbReference>
<keyword evidence="11 14" id="KW-0255">Endonuclease</keyword>
<name>A0A2P7EIA7_9SYNE</name>
<dbReference type="SUPFAM" id="SSF53098">
    <property type="entry name" value="Ribonuclease H-like"/>
    <property type="match status" value="1"/>
</dbReference>
<dbReference type="InterPro" id="IPR036397">
    <property type="entry name" value="RNaseH_sf"/>
</dbReference>
<dbReference type="InterPro" id="IPR012337">
    <property type="entry name" value="RNaseH-like_sf"/>
</dbReference>
<comment type="cofactor">
    <cofactor evidence="14 15">
        <name>Mn(2+)</name>
        <dbReference type="ChEBI" id="CHEBI:29035"/>
    </cofactor>
    <cofactor evidence="14 15">
        <name>Mg(2+)</name>
        <dbReference type="ChEBI" id="CHEBI:18420"/>
    </cofactor>
    <text evidence="14 15">Manganese or magnesium. Binds 1 divalent metal ion per monomer in the absence of substrate. May bind a second metal ion after substrate binding.</text>
</comment>
<feature type="domain" description="RNase H type-2" evidence="18">
    <location>
        <begin position="1"/>
        <end position="195"/>
    </location>
</feature>
<dbReference type="CDD" id="cd07182">
    <property type="entry name" value="RNase_HII_bacteria_HII_like"/>
    <property type="match status" value="1"/>
</dbReference>
<feature type="binding site" evidence="14 15">
    <location>
        <position position="7"/>
    </location>
    <ligand>
        <name>a divalent metal cation</name>
        <dbReference type="ChEBI" id="CHEBI:60240"/>
    </ligand>
</feature>
<evidence type="ECO:0000256" key="3">
    <source>
        <dbReference type="ARBA" id="ARBA00004065"/>
    </source>
</evidence>
<proteinExistence type="inferred from homology"/>
<dbReference type="NCBIfam" id="NF000595">
    <property type="entry name" value="PRK00015.1-3"/>
    <property type="match status" value="1"/>
</dbReference>
<comment type="catalytic activity">
    <reaction evidence="1 14 15 16">
        <text>Endonucleolytic cleavage to 5'-phosphomonoester.</text>
        <dbReference type="EC" id="3.1.26.4"/>
    </reaction>
</comment>
<dbReference type="Gene3D" id="3.30.420.10">
    <property type="entry name" value="Ribonuclease H-like superfamily/Ribonuclease H"/>
    <property type="match status" value="1"/>
</dbReference>
<dbReference type="InterPro" id="IPR024567">
    <property type="entry name" value="RNase_HII/HIII_dom"/>
</dbReference>
<evidence type="ECO:0000256" key="10">
    <source>
        <dbReference type="ARBA" id="ARBA00022723"/>
    </source>
</evidence>
<comment type="similarity">
    <text evidence="5 14 16">Belongs to the RNase HII family.</text>
</comment>
<evidence type="ECO:0000256" key="9">
    <source>
        <dbReference type="ARBA" id="ARBA00022722"/>
    </source>
</evidence>
<dbReference type="Pfam" id="PF01351">
    <property type="entry name" value="RNase_HII"/>
    <property type="match status" value="1"/>
</dbReference>
<dbReference type="EC" id="3.1.26.4" evidence="6 14"/>
<evidence type="ECO:0000256" key="7">
    <source>
        <dbReference type="ARBA" id="ARBA00019179"/>
    </source>
</evidence>
<evidence type="ECO:0000256" key="13">
    <source>
        <dbReference type="ARBA" id="ARBA00023211"/>
    </source>
</evidence>
<organism evidence="19 20">
    <name type="scientific">Synechococcus lacustris str. Tous</name>
    <dbReference type="NCBI Taxonomy" id="1910958"/>
    <lineage>
        <taxon>Bacteria</taxon>
        <taxon>Bacillati</taxon>
        <taxon>Cyanobacteriota</taxon>
        <taxon>Cyanophyceae</taxon>
        <taxon>Synechococcales</taxon>
        <taxon>Synechococcaceae</taxon>
        <taxon>Synechococcus</taxon>
    </lineage>
</organism>
<feature type="binding site" evidence="14 15">
    <location>
        <position position="8"/>
    </location>
    <ligand>
        <name>a divalent metal cation</name>
        <dbReference type="ChEBI" id="CHEBI:60240"/>
    </ligand>
</feature>
<keyword evidence="20" id="KW-1185">Reference proteome</keyword>
<evidence type="ECO:0000256" key="14">
    <source>
        <dbReference type="HAMAP-Rule" id="MF_00052"/>
    </source>
</evidence>
<evidence type="ECO:0000256" key="16">
    <source>
        <dbReference type="RuleBase" id="RU003515"/>
    </source>
</evidence>
<dbReference type="InterPro" id="IPR001352">
    <property type="entry name" value="RNase_HII/HIII"/>
</dbReference>
<comment type="cofactor">
    <cofactor evidence="2">
        <name>Mg(2+)</name>
        <dbReference type="ChEBI" id="CHEBI:18420"/>
    </cofactor>
</comment>
<comment type="subcellular location">
    <subcellularLocation>
        <location evidence="4 14">Cytoplasm</location>
    </subcellularLocation>
</comment>
<evidence type="ECO:0000256" key="12">
    <source>
        <dbReference type="ARBA" id="ARBA00022801"/>
    </source>
</evidence>
<evidence type="ECO:0000256" key="2">
    <source>
        <dbReference type="ARBA" id="ARBA00001946"/>
    </source>
</evidence>
<dbReference type="GO" id="GO:0006298">
    <property type="term" value="P:mismatch repair"/>
    <property type="evidence" value="ECO:0007669"/>
    <property type="project" value="TreeGrafter"/>
</dbReference>
<dbReference type="Proteomes" id="UP000240206">
    <property type="component" value="Unassembled WGS sequence"/>
</dbReference>
<dbReference type="GO" id="GO:0043137">
    <property type="term" value="P:DNA replication, removal of RNA primer"/>
    <property type="evidence" value="ECO:0007669"/>
    <property type="project" value="TreeGrafter"/>
</dbReference>
<keyword evidence="13 14" id="KW-0464">Manganese</keyword>
<keyword evidence="10 14" id="KW-0479">Metal-binding</keyword>
<dbReference type="GO" id="GO:0032299">
    <property type="term" value="C:ribonuclease H2 complex"/>
    <property type="evidence" value="ECO:0007669"/>
    <property type="project" value="TreeGrafter"/>
</dbReference>
<dbReference type="NCBIfam" id="NF010537">
    <property type="entry name" value="PRK13925.1"/>
    <property type="match status" value="1"/>
</dbReference>
<evidence type="ECO:0000256" key="4">
    <source>
        <dbReference type="ARBA" id="ARBA00004496"/>
    </source>
</evidence>
<reference evidence="20" key="1">
    <citation type="submission" date="2018-03" db="EMBL/GenBank/DDBJ databases">
        <title>Ecological and genomic features of two cosmopolitan and abundant freshwater picocyanobacteria.</title>
        <authorList>
            <person name="Cabello-Yeves P.J."/>
            <person name="Picazo A."/>
            <person name="Camacho A."/>
            <person name="Callieri C."/>
            <person name="Rosselli R."/>
            <person name="Roda-Garcia J."/>
            <person name="Coutinho F.H."/>
            <person name="Rodriguez-Valera F."/>
        </authorList>
    </citation>
    <scope>NUCLEOTIDE SEQUENCE [LARGE SCALE GENOMIC DNA]</scope>
    <source>
        <strain evidence="20">Tous</strain>
    </source>
</reference>
<evidence type="ECO:0000259" key="18">
    <source>
        <dbReference type="PROSITE" id="PS51975"/>
    </source>
</evidence>
<evidence type="ECO:0000256" key="6">
    <source>
        <dbReference type="ARBA" id="ARBA00012180"/>
    </source>
</evidence>
<keyword evidence="9 14" id="KW-0540">Nuclease</keyword>
<dbReference type="PANTHER" id="PTHR10954:SF18">
    <property type="entry name" value="RIBONUCLEASE HII"/>
    <property type="match status" value="1"/>
</dbReference>
<keyword evidence="8 14" id="KW-0963">Cytoplasm</keyword>
<dbReference type="InterPro" id="IPR022898">
    <property type="entry name" value="RNase_HII"/>
</dbReference>
<evidence type="ECO:0000313" key="19">
    <source>
        <dbReference type="EMBL" id="PSI02944.1"/>
    </source>
</evidence>
<evidence type="ECO:0000256" key="11">
    <source>
        <dbReference type="ARBA" id="ARBA00022759"/>
    </source>
</evidence>
<evidence type="ECO:0000256" key="17">
    <source>
        <dbReference type="SAM" id="MobiDB-lite"/>
    </source>
</evidence>
<gene>
    <name evidence="14" type="primary">rnhB</name>
    <name evidence="19" type="ORF">C7K08_00135</name>
</gene>
<dbReference type="PROSITE" id="PS51975">
    <property type="entry name" value="RNASE_H_2"/>
    <property type="match status" value="1"/>
</dbReference>
<dbReference type="GO" id="GO:0004523">
    <property type="term" value="F:RNA-DNA hybrid ribonuclease activity"/>
    <property type="evidence" value="ECO:0007669"/>
    <property type="project" value="UniProtKB-UniRule"/>
</dbReference>
<keyword evidence="12 14" id="KW-0378">Hydrolase</keyword>
<dbReference type="STRING" id="1910958.BTM30_07745"/>
<sequence>MITAGVDEVGKGCLFGPVWAAAVILKPQAFAQLPGLGVTDSKALSAKRRAALLPLIQPQLETFGYGQASAAEIDRLGIRAATELAMLRALQRLQLMPELLLVDGCLRLRPWQGEQETVVRGDSSCLAISCASILAKQARDALVERLALVWPGYGLEQHHGYGTLKHRQAIAKLGPSPLHRLSFAHGTKNGNPAPIAGPPGL</sequence>
<accession>A0A2P7EIA7</accession>
<evidence type="ECO:0000256" key="1">
    <source>
        <dbReference type="ARBA" id="ARBA00000077"/>
    </source>
</evidence>
<dbReference type="GO" id="GO:0005737">
    <property type="term" value="C:cytoplasm"/>
    <property type="evidence" value="ECO:0007669"/>
    <property type="project" value="UniProtKB-SubCell"/>
</dbReference>